<evidence type="ECO:0000313" key="16">
    <source>
        <dbReference type="Proteomes" id="UP000248057"/>
    </source>
</evidence>
<name>A0A2V3Y5A4_9FIRM</name>
<evidence type="ECO:0000256" key="12">
    <source>
        <dbReference type="SAM" id="Phobius"/>
    </source>
</evidence>
<keyword evidence="10" id="KW-0902">Two-component regulatory system</keyword>
<keyword evidence="6" id="KW-0547">Nucleotide-binding</keyword>
<accession>A0A2V3Y5A4</accession>
<dbReference type="AlphaFoldDB" id="A0A2V3Y5A4"/>
<evidence type="ECO:0000256" key="4">
    <source>
        <dbReference type="ARBA" id="ARBA00022679"/>
    </source>
</evidence>
<evidence type="ECO:0000256" key="3">
    <source>
        <dbReference type="ARBA" id="ARBA00022553"/>
    </source>
</evidence>
<dbReference type="InterPro" id="IPR036890">
    <property type="entry name" value="HATPase_C_sf"/>
</dbReference>
<dbReference type="Proteomes" id="UP000248057">
    <property type="component" value="Unassembled WGS sequence"/>
</dbReference>
<evidence type="ECO:0000313" key="15">
    <source>
        <dbReference type="EMBL" id="PXX53660.1"/>
    </source>
</evidence>
<dbReference type="Gene3D" id="6.10.340.10">
    <property type="match status" value="1"/>
</dbReference>
<evidence type="ECO:0000256" key="7">
    <source>
        <dbReference type="ARBA" id="ARBA00022777"/>
    </source>
</evidence>
<keyword evidence="9 12" id="KW-1133">Transmembrane helix</keyword>
<dbReference type="InterPro" id="IPR003594">
    <property type="entry name" value="HATPase_dom"/>
</dbReference>
<dbReference type="GO" id="GO:0005886">
    <property type="term" value="C:plasma membrane"/>
    <property type="evidence" value="ECO:0007669"/>
    <property type="project" value="UniProtKB-SubCell"/>
</dbReference>
<feature type="domain" description="Histidine kinase/HSP90-like ATPase" evidence="13">
    <location>
        <begin position="496"/>
        <end position="602"/>
    </location>
</feature>
<evidence type="ECO:0000259" key="14">
    <source>
        <dbReference type="Pfam" id="PF06580"/>
    </source>
</evidence>
<keyword evidence="16" id="KW-1185">Reference proteome</keyword>
<keyword evidence="7 15" id="KW-0418">Kinase</keyword>
<gene>
    <name evidence="15" type="ORF">DFR60_105149</name>
</gene>
<keyword evidence="11 12" id="KW-0472">Membrane</keyword>
<sequence>MKRKVPSLQKSLPRYYFLVIFVIFTAMLTAFYIYYTKNLRASEYLNLQNVCDSACSNMEQEIEKMSTVSLNTIYSKDILPGIRRIHVEQLGTQQTYTQVQAIYNSISAMIGPQQTVAQINLYHKNGFSVGTGFYTYNKKINLEEKSWYSDVLAENGYKIMSTPQPISHFIPTAAIPYEPYYISLTRLYFDDVHQMEGAVEVLQKCDTFFSFIDRLTTANPSLSLLIMDRNGELIYPVDERGEETAHLTAVLEEKQDIPAGRTVHVRDENGRKNALHRQTVKSVGWQIYVFEPDSVITRSLAAPTFLFLAVLIAGLLLTMAVCFSISRRILQPVGELTETFETLVLDDVFSHTIDTVSLPQSHYEEIQTLITSFRNMYNKMNASTMEMLKSQENEIRAKEIATQSMMKPHFLYNNLANISVMAEENMNQEIITLTENLCDYLRYTSTGSEIRVPVSDEFLYTQKYLACMNVRYRGRLTCDFTLDERMGEIQIPKLSLQPIIENSLKYAFMKKPPWHITVRGYLDEEAGKWLIRITDNGVGFTGEELKELTHILESIRDSKDITRLKIGGMGLQNVYLRLLLQYGPSASLTVENDPEGGACITMGGSIANVRNS</sequence>
<dbReference type="SUPFAM" id="SSF55874">
    <property type="entry name" value="ATPase domain of HSP90 chaperone/DNA topoisomerase II/histidine kinase"/>
    <property type="match status" value="1"/>
</dbReference>
<evidence type="ECO:0000256" key="10">
    <source>
        <dbReference type="ARBA" id="ARBA00023012"/>
    </source>
</evidence>
<dbReference type="GO" id="GO:0000155">
    <property type="term" value="F:phosphorelay sensor kinase activity"/>
    <property type="evidence" value="ECO:0007669"/>
    <property type="project" value="InterPro"/>
</dbReference>
<dbReference type="Pfam" id="PF02518">
    <property type="entry name" value="HATPase_c"/>
    <property type="match status" value="1"/>
</dbReference>
<evidence type="ECO:0000259" key="13">
    <source>
        <dbReference type="Pfam" id="PF02518"/>
    </source>
</evidence>
<reference evidence="15 16" key="1">
    <citation type="submission" date="2018-05" db="EMBL/GenBank/DDBJ databases">
        <title>Genomic Encyclopedia of Type Strains, Phase IV (KMG-IV): sequencing the most valuable type-strain genomes for metagenomic binning, comparative biology and taxonomic classification.</title>
        <authorList>
            <person name="Goeker M."/>
        </authorList>
    </citation>
    <scope>NUCLEOTIDE SEQUENCE [LARGE SCALE GENOMIC DNA]</scope>
    <source>
        <strain evidence="15 16">DSM 24995</strain>
    </source>
</reference>
<evidence type="ECO:0000256" key="8">
    <source>
        <dbReference type="ARBA" id="ARBA00022840"/>
    </source>
</evidence>
<comment type="subcellular location">
    <subcellularLocation>
        <location evidence="1">Cell membrane</location>
        <topology evidence="1">Multi-pass membrane protein</topology>
    </subcellularLocation>
</comment>
<dbReference type="PANTHER" id="PTHR34220:SF11">
    <property type="entry name" value="SENSOR PROTEIN KINASE HPTS"/>
    <property type="match status" value="1"/>
</dbReference>
<dbReference type="Gene3D" id="3.30.565.10">
    <property type="entry name" value="Histidine kinase-like ATPase, C-terminal domain"/>
    <property type="match status" value="1"/>
</dbReference>
<evidence type="ECO:0000256" key="1">
    <source>
        <dbReference type="ARBA" id="ARBA00004651"/>
    </source>
</evidence>
<dbReference type="Pfam" id="PF06580">
    <property type="entry name" value="His_kinase"/>
    <property type="match status" value="1"/>
</dbReference>
<evidence type="ECO:0000256" key="9">
    <source>
        <dbReference type="ARBA" id="ARBA00022989"/>
    </source>
</evidence>
<keyword evidence="4" id="KW-0808">Transferase</keyword>
<dbReference type="InterPro" id="IPR010559">
    <property type="entry name" value="Sig_transdc_His_kin_internal"/>
</dbReference>
<feature type="domain" description="Signal transduction histidine kinase internal region" evidence="14">
    <location>
        <begin position="401"/>
        <end position="476"/>
    </location>
</feature>
<dbReference type="GeneID" id="86061543"/>
<dbReference type="GO" id="GO:0005524">
    <property type="term" value="F:ATP binding"/>
    <property type="evidence" value="ECO:0007669"/>
    <property type="project" value="UniProtKB-KW"/>
</dbReference>
<dbReference type="PANTHER" id="PTHR34220">
    <property type="entry name" value="SENSOR HISTIDINE KINASE YPDA"/>
    <property type="match status" value="1"/>
</dbReference>
<feature type="transmembrane region" description="Helical" evidence="12">
    <location>
        <begin position="12"/>
        <end position="35"/>
    </location>
</feature>
<protein>
    <submittedName>
        <fullName evidence="15">Two-component system sensor histidine kinase YesM</fullName>
    </submittedName>
</protein>
<dbReference type="EMBL" id="QJKD01000005">
    <property type="protein sequence ID" value="PXX53660.1"/>
    <property type="molecule type" value="Genomic_DNA"/>
</dbReference>
<evidence type="ECO:0000256" key="6">
    <source>
        <dbReference type="ARBA" id="ARBA00022741"/>
    </source>
</evidence>
<dbReference type="InterPro" id="IPR050640">
    <property type="entry name" value="Bact_2-comp_sensor_kinase"/>
</dbReference>
<organism evidence="15 16">
    <name type="scientific">Hungatella effluvii</name>
    <dbReference type="NCBI Taxonomy" id="1096246"/>
    <lineage>
        <taxon>Bacteria</taxon>
        <taxon>Bacillati</taxon>
        <taxon>Bacillota</taxon>
        <taxon>Clostridia</taxon>
        <taxon>Lachnospirales</taxon>
        <taxon>Lachnospiraceae</taxon>
        <taxon>Hungatella</taxon>
    </lineage>
</organism>
<keyword evidence="2" id="KW-1003">Cell membrane</keyword>
<feature type="transmembrane region" description="Helical" evidence="12">
    <location>
        <begin position="300"/>
        <end position="323"/>
    </location>
</feature>
<evidence type="ECO:0000256" key="11">
    <source>
        <dbReference type="ARBA" id="ARBA00023136"/>
    </source>
</evidence>
<keyword evidence="5 12" id="KW-0812">Transmembrane</keyword>
<evidence type="ECO:0000256" key="5">
    <source>
        <dbReference type="ARBA" id="ARBA00022692"/>
    </source>
</evidence>
<comment type="caution">
    <text evidence="15">The sequence shown here is derived from an EMBL/GenBank/DDBJ whole genome shotgun (WGS) entry which is preliminary data.</text>
</comment>
<keyword evidence="8" id="KW-0067">ATP-binding</keyword>
<evidence type="ECO:0000256" key="2">
    <source>
        <dbReference type="ARBA" id="ARBA00022475"/>
    </source>
</evidence>
<proteinExistence type="predicted"/>
<keyword evidence="3" id="KW-0597">Phosphoprotein</keyword>
<dbReference type="RefSeq" id="WP_110322991.1">
    <property type="nucleotide sequence ID" value="NZ_QJKD01000005.1"/>
</dbReference>